<dbReference type="RefSeq" id="WP_041060835.1">
    <property type="nucleotide sequence ID" value="NZ_JXRR01000021.1"/>
</dbReference>
<gene>
    <name evidence="3" type="ORF">KR50_32640</name>
</gene>
<sequence>MKKKILFVTTIVRTVEAFLIPHIQSFLDQGYEVGVACNTDGASDEFLTKLGVKVHHVPFSRSPFHLGNVKAYFIMRRLCKGYTLLHLHTPNSSFISRMAALKKQKVLYTAHGFHFNEHQSRWKNTFFKTMEKIASFKTTELIVTNTDDLKEAQRLFPALSLHYVKGIGVDNDRFNRDSSLLKEPEKVRKKLGLLPGTKVIVHIAELNENKRQIDVVEAASLLQKEMSNFVILLIGKGRLQKEIQQEIWNKKLEKHIRCVGFVEDVPSVVNIAQIGLLVSMREGLPRSIMEMMSMEIPVIATNIRGNRDLVQDGKTGYLVDVKSPGQIAQKCKELLENEEKAKKFGILGKKVIEEQYSLPIILKKMDTIYKKLWNQQD</sequence>
<dbReference type="InterPro" id="IPR001296">
    <property type="entry name" value="Glyco_trans_1"/>
</dbReference>
<dbReference type="Pfam" id="PF13477">
    <property type="entry name" value="Glyco_trans_4_2"/>
    <property type="match status" value="1"/>
</dbReference>
<dbReference type="EMBL" id="JXRR01000021">
    <property type="protein sequence ID" value="KIL43744.1"/>
    <property type="molecule type" value="Genomic_DNA"/>
</dbReference>
<dbReference type="CDD" id="cd03808">
    <property type="entry name" value="GT4_CapM-like"/>
    <property type="match status" value="1"/>
</dbReference>
<evidence type="ECO:0000259" key="2">
    <source>
        <dbReference type="Pfam" id="PF13477"/>
    </source>
</evidence>
<dbReference type="Proteomes" id="UP000031972">
    <property type="component" value="Unassembled WGS sequence"/>
</dbReference>
<dbReference type="SUPFAM" id="SSF53756">
    <property type="entry name" value="UDP-Glycosyltransferase/glycogen phosphorylase"/>
    <property type="match status" value="1"/>
</dbReference>
<dbReference type="Pfam" id="PF00534">
    <property type="entry name" value="Glycos_transf_1"/>
    <property type="match status" value="1"/>
</dbReference>
<evidence type="ECO:0000259" key="1">
    <source>
        <dbReference type="Pfam" id="PF00534"/>
    </source>
</evidence>
<protein>
    <recommendedName>
        <fullName evidence="5">Glycosyltransferase family 1 protein</fullName>
    </recommendedName>
</protein>
<evidence type="ECO:0000313" key="3">
    <source>
        <dbReference type="EMBL" id="KIL43744.1"/>
    </source>
</evidence>
<comment type="caution">
    <text evidence="3">The sequence shown here is derived from an EMBL/GenBank/DDBJ whole genome shotgun (WGS) entry which is preliminary data.</text>
</comment>
<feature type="domain" description="Glycosyltransferase subfamily 4-like N-terminal" evidence="2">
    <location>
        <begin position="13"/>
        <end position="145"/>
    </location>
</feature>
<dbReference type="GO" id="GO:0016757">
    <property type="term" value="F:glycosyltransferase activity"/>
    <property type="evidence" value="ECO:0007669"/>
    <property type="project" value="InterPro"/>
</dbReference>
<dbReference type="InterPro" id="IPR028098">
    <property type="entry name" value="Glyco_trans_4-like_N"/>
</dbReference>
<dbReference type="Gene3D" id="3.40.50.2000">
    <property type="entry name" value="Glycogen Phosphorylase B"/>
    <property type="match status" value="2"/>
</dbReference>
<reference evidence="3 4" key="1">
    <citation type="submission" date="2015-01" db="EMBL/GenBank/DDBJ databases">
        <title>Jeotgalibacillus campisalis genome sequencing.</title>
        <authorList>
            <person name="Goh K.M."/>
            <person name="Chan K.-G."/>
            <person name="Yaakop A.S."/>
            <person name="Ee R."/>
            <person name="Gan H.M."/>
            <person name="Chan C.S."/>
        </authorList>
    </citation>
    <scope>NUCLEOTIDE SEQUENCE [LARGE SCALE GENOMIC DNA]</scope>
    <source>
        <strain evidence="3 4">SF-57</strain>
    </source>
</reference>
<name>A0A0C2RPR3_9BACL</name>
<evidence type="ECO:0000313" key="4">
    <source>
        <dbReference type="Proteomes" id="UP000031972"/>
    </source>
</evidence>
<organism evidence="3 4">
    <name type="scientific">Jeotgalibacillus campisalis</name>
    <dbReference type="NCBI Taxonomy" id="220754"/>
    <lineage>
        <taxon>Bacteria</taxon>
        <taxon>Bacillati</taxon>
        <taxon>Bacillota</taxon>
        <taxon>Bacilli</taxon>
        <taxon>Bacillales</taxon>
        <taxon>Caryophanaceae</taxon>
        <taxon>Jeotgalibacillus</taxon>
    </lineage>
</organism>
<keyword evidence="4" id="KW-1185">Reference proteome</keyword>
<dbReference type="PANTHER" id="PTHR12526">
    <property type="entry name" value="GLYCOSYLTRANSFERASE"/>
    <property type="match status" value="1"/>
</dbReference>
<proteinExistence type="predicted"/>
<dbReference type="PANTHER" id="PTHR12526:SF630">
    <property type="entry name" value="GLYCOSYLTRANSFERASE"/>
    <property type="match status" value="1"/>
</dbReference>
<dbReference type="OrthoDB" id="9806653at2"/>
<evidence type="ECO:0008006" key="5">
    <source>
        <dbReference type="Google" id="ProtNLM"/>
    </source>
</evidence>
<dbReference type="PATRIC" id="fig|220754.4.peg.3277"/>
<feature type="domain" description="Glycosyl transferase family 1" evidence="1">
    <location>
        <begin position="185"/>
        <end position="350"/>
    </location>
</feature>
<accession>A0A0C2RPR3</accession>
<dbReference type="AlphaFoldDB" id="A0A0C2RPR3"/>